<dbReference type="Pfam" id="PF00629">
    <property type="entry name" value="MAM"/>
    <property type="match status" value="1"/>
</dbReference>
<evidence type="ECO:0000256" key="4">
    <source>
        <dbReference type="ARBA" id="ARBA00023157"/>
    </source>
</evidence>
<evidence type="ECO:0000256" key="2">
    <source>
        <dbReference type="ARBA" id="ARBA00022729"/>
    </source>
</evidence>
<feature type="domain" description="MAM" evidence="7">
    <location>
        <begin position="319"/>
        <end position="480"/>
    </location>
</feature>
<dbReference type="PANTHER" id="PTHR24049:SF22">
    <property type="entry name" value="DROSOPHILA CRUMBS HOMOLOG"/>
    <property type="match status" value="1"/>
</dbReference>
<dbReference type="Proteomes" id="UP001163046">
    <property type="component" value="Unassembled WGS sequence"/>
</dbReference>
<evidence type="ECO:0000313" key="10">
    <source>
        <dbReference type="Proteomes" id="UP001163046"/>
    </source>
</evidence>
<dbReference type="AlphaFoldDB" id="A0A9X0CU11"/>
<reference evidence="9" key="1">
    <citation type="submission" date="2023-01" db="EMBL/GenBank/DDBJ databases">
        <title>Genome assembly of the deep-sea coral Lophelia pertusa.</title>
        <authorList>
            <person name="Herrera S."/>
            <person name="Cordes E."/>
        </authorList>
    </citation>
    <scope>NUCLEOTIDE SEQUENCE</scope>
    <source>
        <strain evidence="9">USNM1676648</strain>
        <tissue evidence="9">Polyp</tissue>
    </source>
</reference>
<keyword evidence="10" id="KW-1185">Reference proteome</keyword>
<dbReference type="GO" id="GO:0007157">
    <property type="term" value="P:heterophilic cell-cell adhesion via plasma membrane cell adhesion molecules"/>
    <property type="evidence" value="ECO:0007669"/>
    <property type="project" value="TreeGrafter"/>
</dbReference>
<dbReference type="SMART" id="SM00060">
    <property type="entry name" value="FN3"/>
    <property type="match status" value="1"/>
</dbReference>
<evidence type="ECO:0000256" key="1">
    <source>
        <dbReference type="ARBA" id="ARBA00022536"/>
    </source>
</evidence>
<dbReference type="InterPro" id="IPR000742">
    <property type="entry name" value="EGF"/>
</dbReference>
<name>A0A9X0CU11_9CNID</name>
<dbReference type="InterPro" id="IPR051022">
    <property type="entry name" value="Notch_Cell-Fate_Det"/>
</dbReference>
<dbReference type="GO" id="GO:0005886">
    <property type="term" value="C:plasma membrane"/>
    <property type="evidence" value="ECO:0007669"/>
    <property type="project" value="TreeGrafter"/>
</dbReference>
<dbReference type="InterPro" id="IPR000998">
    <property type="entry name" value="MAM_dom"/>
</dbReference>
<accession>A0A9X0CU11</accession>
<evidence type="ECO:0000259" key="8">
    <source>
        <dbReference type="PROSITE" id="PS50853"/>
    </source>
</evidence>
<keyword evidence="2" id="KW-0732">Signal</keyword>
<dbReference type="SUPFAM" id="SSF49265">
    <property type="entry name" value="Fibronectin type III"/>
    <property type="match status" value="1"/>
</dbReference>
<protein>
    <submittedName>
        <fullName evidence="9">Uncharacterized protein</fullName>
    </submittedName>
</protein>
<dbReference type="Gene3D" id="2.10.25.10">
    <property type="entry name" value="Laminin"/>
    <property type="match status" value="1"/>
</dbReference>
<keyword evidence="1 5" id="KW-0245">EGF-like domain</keyword>
<dbReference type="SMART" id="SM00181">
    <property type="entry name" value="EGF"/>
    <property type="match status" value="2"/>
</dbReference>
<dbReference type="PROSITE" id="PS50026">
    <property type="entry name" value="EGF_3"/>
    <property type="match status" value="1"/>
</dbReference>
<evidence type="ECO:0000259" key="7">
    <source>
        <dbReference type="PROSITE" id="PS50060"/>
    </source>
</evidence>
<dbReference type="InterPro" id="IPR003961">
    <property type="entry name" value="FN3_dom"/>
</dbReference>
<sequence length="571" mass="63897">MKKWIASGGRFEGVFCEREVPCHALGNCLNGGVCQRDTYVTGAFICKCRDSFTGPECKEETTCKLYPGSCRHGGVCSNKVCSCGKNSGYTGHFCELEITPGAAELVRTPEIGNVISLMRTGGGWVNLGKHDDRCLKNLNNCPQGISMSFWLQFIDGMYVMAITNANNTILSVQVNYYRNLLIQLKAGSKLWQIKRSCFPVGWFHLTITWNYTTMLYYENGRLLAESPLPGQVSYSSPANSSLLSVGGLNGQGGFSTMRMSDLALWTRVLSTKEVKDMYLKKLSSPLTKRCLSVPCFSNQWCEDDDRNSSNFTCIEPAGFYCSFNSGYCRWHNVSSNNQYWMRFSEYGSLRHDHTSNSCAGSGKFLGLVSKGVTSGSKVSSDVISQAFPQPNVPGQNVSLSMWYYMEGWTEKNLSFVLEDSTGSQTMFVKMDRQSRRWKYCKLEFSVNTTSTFQIILRGEFNGSGGIFVDDISVETFNVPRPPSNVVINSTTKQITWTKVAGYECLPKPSHFVVEYKKSEAVTWRTAGYFDNRTFDLVKPSKGEKYDVRIFAKNSVGRSPSATIITFWTNSK</sequence>
<evidence type="ECO:0000256" key="3">
    <source>
        <dbReference type="ARBA" id="ARBA00022737"/>
    </source>
</evidence>
<dbReference type="InterPro" id="IPR013783">
    <property type="entry name" value="Ig-like_fold"/>
</dbReference>
<evidence type="ECO:0000313" key="9">
    <source>
        <dbReference type="EMBL" id="KAJ7374173.1"/>
    </source>
</evidence>
<feature type="domain" description="EGF-like" evidence="6">
    <location>
        <begin position="18"/>
        <end position="58"/>
    </location>
</feature>
<dbReference type="PROSITE" id="PS50060">
    <property type="entry name" value="MAM_2"/>
    <property type="match status" value="1"/>
</dbReference>
<gene>
    <name evidence="9" type="ORF">OS493_009515</name>
</gene>
<keyword evidence="3" id="KW-0677">Repeat</keyword>
<dbReference type="InterPro" id="IPR013320">
    <property type="entry name" value="ConA-like_dom_sf"/>
</dbReference>
<dbReference type="PANTHER" id="PTHR24049">
    <property type="entry name" value="CRUMBS FAMILY MEMBER"/>
    <property type="match status" value="1"/>
</dbReference>
<dbReference type="PROSITE" id="PS00022">
    <property type="entry name" value="EGF_1"/>
    <property type="match status" value="1"/>
</dbReference>
<dbReference type="Pfam" id="PF13385">
    <property type="entry name" value="Laminin_G_3"/>
    <property type="match status" value="1"/>
</dbReference>
<comment type="caution">
    <text evidence="9">The sequence shown here is derived from an EMBL/GenBank/DDBJ whole genome shotgun (WGS) entry which is preliminary data.</text>
</comment>
<feature type="disulfide bond" evidence="5">
    <location>
        <begin position="48"/>
        <end position="57"/>
    </location>
</feature>
<feature type="domain" description="Fibronectin type-III" evidence="8">
    <location>
        <begin position="478"/>
        <end position="571"/>
    </location>
</feature>
<dbReference type="CDD" id="cd00063">
    <property type="entry name" value="FN3"/>
    <property type="match status" value="1"/>
</dbReference>
<dbReference type="PROSITE" id="PS50853">
    <property type="entry name" value="FN3"/>
    <property type="match status" value="1"/>
</dbReference>
<evidence type="ECO:0000256" key="5">
    <source>
        <dbReference type="PROSITE-ProRule" id="PRU00076"/>
    </source>
</evidence>
<dbReference type="Gene3D" id="2.60.40.10">
    <property type="entry name" value="Immunoglobulins"/>
    <property type="match status" value="1"/>
</dbReference>
<dbReference type="SMART" id="SM00137">
    <property type="entry name" value="MAM"/>
    <property type="match status" value="1"/>
</dbReference>
<dbReference type="Gene3D" id="2.60.120.200">
    <property type="match status" value="2"/>
</dbReference>
<dbReference type="OrthoDB" id="6021508at2759"/>
<dbReference type="GO" id="GO:0045197">
    <property type="term" value="P:establishment or maintenance of epithelial cell apical/basal polarity"/>
    <property type="evidence" value="ECO:0007669"/>
    <property type="project" value="TreeGrafter"/>
</dbReference>
<dbReference type="InterPro" id="IPR036116">
    <property type="entry name" value="FN3_sf"/>
</dbReference>
<evidence type="ECO:0000259" key="6">
    <source>
        <dbReference type="PROSITE" id="PS50026"/>
    </source>
</evidence>
<dbReference type="GO" id="GO:0032991">
    <property type="term" value="C:protein-containing complex"/>
    <property type="evidence" value="ECO:0007669"/>
    <property type="project" value="TreeGrafter"/>
</dbReference>
<comment type="caution">
    <text evidence="5">Lacks conserved residue(s) required for the propagation of feature annotation.</text>
</comment>
<proteinExistence type="predicted"/>
<keyword evidence="4 5" id="KW-1015">Disulfide bond</keyword>
<dbReference type="EMBL" id="MU826829">
    <property type="protein sequence ID" value="KAJ7374173.1"/>
    <property type="molecule type" value="Genomic_DNA"/>
</dbReference>
<dbReference type="SUPFAM" id="SSF49899">
    <property type="entry name" value="Concanavalin A-like lectins/glucanases"/>
    <property type="match status" value="2"/>
</dbReference>
<organism evidence="9 10">
    <name type="scientific">Desmophyllum pertusum</name>
    <dbReference type="NCBI Taxonomy" id="174260"/>
    <lineage>
        <taxon>Eukaryota</taxon>
        <taxon>Metazoa</taxon>
        <taxon>Cnidaria</taxon>
        <taxon>Anthozoa</taxon>
        <taxon>Hexacorallia</taxon>
        <taxon>Scleractinia</taxon>
        <taxon>Caryophylliina</taxon>
        <taxon>Caryophylliidae</taxon>
        <taxon>Desmophyllum</taxon>
    </lineage>
</organism>